<protein>
    <recommendedName>
        <fullName evidence="5">Glutathione S-transferase</fullName>
    </recommendedName>
</protein>
<dbReference type="EMBL" id="VFQX01000004">
    <property type="protein sequence ID" value="KAF0983875.1"/>
    <property type="molecule type" value="Genomic_DNA"/>
</dbReference>
<dbReference type="SFLD" id="SFLDS00019">
    <property type="entry name" value="Glutathione_Transferase_(cytos"/>
    <property type="match status" value="1"/>
</dbReference>
<feature type="domain" description="GST N-terminal" evidence="1">
    <location>
        <begin position="1"/>
        <end position="81"/>
    </location>
</feature>
<proteinExistence type="predicted"/>
<dbReference type="Gene3D" id="1.20.1050.10">
    <property type="match status" value="1"/>
</dbReference>
<dbReference type="SFLD" id="SFLDG00363">
    <property type="entry name" value="AMPS_(cytGST):_Alpha-__Mu-__Pi"/>
    <property type="match status" value="1"/>
</dbReference>
<dbReference type="InterPro" id="IPR010987">
    <property type="entry name" value="Glutathione-S-Trfase_C-like"/>
</dbReference>
<dbReference type="InterPro" id="IPR040079">
    <property type="entry name" value="Glutathione_S-Trfase"/>
</dbReference>
<dbReference type="VEuPathDB" id="AmoebaDB:FDP41_007790"/>
<dbReference type="SFLD" id="SFLDG01205">
    <property type="entry name" value="AMPS.1"/>
    <property type="match status" value="1"/>
</dbReference>
<reference evidence="3 4" key="1">
    <citation type="journal article" date="2019" name="Sci. Rep.">
        <title>Nanopore sequencing improves the draft genome of the human pathogenic amoeba Naegleria fowleri.</title>
        <authorList>
            <person name="Liechti N."/>
            <person name="Schurch N."/>
            <person name="Bruggmann R."/>
            <person name="Wittwer M."/>
        </authorList>
    </citation>
    <scope>NUCLEOTIDE SEQUENCE [LARGE SCALE GENOMIC DNA]</scope>
    <source>
        <strain evidence="3 4">ATCC 30894</strain>
    </source>
</reference>
<dbReference type="PANTHER" id="PTHR11571">
    <property type="entry name" value="GLUTATHIONE S-TRANSFERASE"/>
    <property type="match status" value="1"/>
</dbReference>
<dbReference type="CDD" id="cd03192">
    <property type="entry name" value="GST_C_Sigma_like"/>
    <property type="match status" value="1"/>
</dbReference>
<dbReference type="InterPro" id="IPR050213">
    <property type="entry name" value="GST_superfamily"/>
</dbReference>
<dbReference type="InterPro" id="IPR004046">
    <property type="entry name" value="GST_C"/>
</dbReference>
<dbReference type="GO" id="GO:0006749">
    <property type="term" value="P:glutathione metabolic process"/>
    <property type="evidence" value="ECO:0007669"/>
    <property type="project" value="TreeGrafter"/>
</dbReference>
<dbReference type="CDD" id="cd03039">
    <property type="entry name" value="GST_N_Sigma_like"/>
    <property type="match status" value="1"/>
</dbReference>
<dbReference type="GO" id="GO:0004364">
    <property type="term" value="F:glutathione transferase activity"/>
    <property type="evidence" value="ECO:0007669"/>
    <property type="project" value="TreeGrafter"/>
</dbReference>
<comment type="caution">
    <text evidence="3">The sequence shown here is derived from an EMBL/GenBank/DDBJ whole genome shotgun (WGS) entry which is preliminary data.</text>
</comment>
<dbReference type="SUPFAM" id="SSF47616">
    <property type="entry name" value="GST C-terminal domain-like"/>
    <property type="match status" value="1"/>
</dbReference>
<dbReference type="PROSITE" id="PS50404">
    <property type="entry name" value="GST_NTER"/>
    <property type="match status" value="1"/>
</dbReference>
<gene>
    <name evidence="3" type="ORF">FDP41_007790</name>
</gene>
<dbReference type="OMA" id="PWFKEQD"/>
<dbReference type="OrthoDB" id="420389at2759"/>
<sequence>MVYELTYFNIPGRAEAIKLIAEVGGVPYTFKPVSFQEWPQLKQQTKYGQLPFLKSSDNPDFELCQSIAIARFVAREGNLYPSSNIDASFSDEYVNTIKDLNDAYFKAFFSPNKDEDLKKYYEGPFVQILKALEKEVKPSGYLVGDSLTWADLFLFDLLSGIGKGQDLTAYPKLAALKETVAKNPKVAQYYESDRNLRK</sequence>
<dbReference type="GeneID" id="68115008"/>
<dbReference type="InterPro" id="IPR036249">
    <property type="entry name" value="Thioredoxin-like_sf"/>
</dbReference>
<dbReference type="AlphaFoldDB" id="A0A6A5CF20"/>
<dbReference type="RefSeq" id="XP_044568588.1">
    <property type="nucleotide sequence ID" value="XM_044711573.1"/>
</dbReference>
<dbReference type="InterPro" id="IPR004045">
    <property type="entry name" value="Glutathione_S-Trfase_N"/>
</dbReference>
<dbReference type="Proteomes" id="UP000444721">
    <property type="component" value="Unassembled WGS sequence"/>
</dbReference>
<organism evidence="3 4">
    <name type="scientific">Naegleria fowleri</name>
    <name type="common">Brain eating amoeba</name>
    <dbReference type="NCBI Taxonomy" id="5763"/>
    <lineage>
        <taxon>Eukaryota</taxon>
        <taxon>Discoba</taxon>
        <taxon>Heterolobosea</taxon>
        <taxon>Tetramitia</taxon>
        <taxon>Eutetramitia</taxon>
        <taxon>Vahlkampfiidae</taxon>
        <taxon>Naegleria</taxon>
    </lineage>
</organism>
<dbReference type="Pfam" id="PF14497">
    <property type="entry name" value="GST_C_3"/>
    <property type="match status" value="1"/>
</dbReference>
<dbReference type="Gene3D" id="3.40.30.10">
    <property type="entry name" value="Glutaredoxin"/>
    <property type="match status" value="1"/>
</dbReference>
<dbReference type="Pfam" id="PF02798">
    <property type="entry name" value="GST_N"/>
    <property type="match status" value="1"/>
</dbReference>
<dbReference type="InterPro" id="IPR036282">
    <property type="entry name" value="Glutathione-S-Trfase_C_sf"/>
</dbReference>
<dbReference type="VEuPathDB" id="AmoebaDB:NfTy_005820"/>
<evidence type="ECO:0000313" key="4">
    <source>
        <dbReference type="Proteomes" id="UP000444721"/>
    </source>
</evidence>
<keyword evidence="4" id="KW-1185">Reference proteome</keyword>
<evidence type="ECO:0000259" key="2">
    <source>
        <dbReference type="PROSITE" id="PS50405"/>
    </source>
</evidence>
<dbReference type="SUPFAM" id="SSF52833">
    <property type="entry name" value="Thioredoxin-like"/>
    <property type="match status" value="1"/>
</dbReference>
<dbReference type="PROSITE" id="PS50405">
    <property type="entry name" value="GST_CTER"/>
    <property type="match status" value="1"/>
</dbReference>
<accession>A0A6A5CF20</accession>
<evidence type="ECO:0000313" key="3">
    <source>
        <dbReference type="EMBL" id="KAF0983875.1"/>
    </source>
</evidence>
<evidence type="ECO:0008006" key="5">
    <source>
        <dbReference type="Google" id="ProtNLM"/>
    </source>
</evidence>
<name>A0A6A5CF20_NAEFO</name>
<feature type="domain" description="GST C-terminal" evidence="2">
    <location>
        <begin position="83"/>
        <end position="198"/>
    </location>
</feature>
<dbReference type="VEuPathDB" id="AmoebaDB:NF0018530"/>
<evidence type="ECO:0000259" key="1">
    <source>
        <dbReference type="PROSITE" id="PS50404"/>
    </source>
</evidence>